<dbReference type="AlphaFoldDB" id="F4PYV2"/>
<evidence type="ECO:0000256" key="2">
    <source>
        <dbReference type="ARBA" id="ARBA00022679"/>
    </source>
</evidence>
<organism evidence="8 9">
    <name type="scientific">Cavenderia fasciculata</name>
    <name type="common">Slime mold</name>
    <name type="synonym">Dictyostelium fasciculatum</name>
    <dbReference type="NCBI Taxonomy" id="261658"/>
    <lineage>
        <taxon>Eukaryota</taxon>
        <taxon>Amoebozoa</taxon>
        <taxon>Evosea</taxon>
        <taxon>Eumycetozoa</taxon>
        <taxon>Dictyostelia</taxon>
        <taxon>Acytosteliales</taxon>
        <taxon>Cavenderiaceae</taxon>
        <taxon>Cavenderia</taxon>
    </lineage>
</organism>
<keyword evidence="5" id="KW-0443">Lipid metabolism</keyword>
<reference evidence="9" key="1">
    <citation type="journal article" date="2011" name="Genome Res.">
        <title>Phylogeny-wide analysis of social amoeba genomes highlights ancient origins for complex intercellular communication.</title>
        <authorList>
            <person name="Heidel A.J."/>
            <person name="Lawal H.M."/>
            <person name="Felder M."/>
            <person name="Schilde C."/>
            <person name="Helps N.R."/>
            <person name="Tunggal B."/>
            <person name="Rivero F."/>
            <person name="John U."/>
            <person name="Schleicher M."/>
            <person name="Eichinger L."/>
            <person name="Platzer M."/>
            <person name="Noegel A.A."/>
            <person name="Schaap P."/>
            <person name="Gloeckner G."/>
        </authorList>
    </citation>
    <scope>NUCLEOTIDE SEQUENCE [LARGE SCALE GENOMIC DNA]</scope>
    <source>
        <strain evidence="9">SH3</strain>
    </source>
</reference>
<dbReference type="NCBIfam" id="TIGR01833">
    <property type="entry name" value="HMG-CoA-S_euk"/>
    <property type="match status" value="1"/>
</dbReference>
<feature type="binding site" evidence="4">
    <location>
        <position position="262"/>
    </location>
    <ligand>
        <name>CoA</name>
        <dbReference type="ChEBI" id="CHEBI:57287"/>
    </ligand>
</feature>
<feature type="active site" description="Acyl-thioester intermediate" evidence="3">
    <location>
        <position position="121"/>
    </location>
</feature>
<evidence type="ECO:0000256" key="4">
    <source>
        <dbReference type="PIRSR" id="PIRSR610122-2"/>
    </source>
</evidence>
<dbReference type="GO" id="GO:0010142">
    <property type="term" value="P:farnesyl diphosphate biosynthetic process, mevalonate pathway"/>
    <property type="evidence" value="ECO:0007669"/>
    <property type="project" value="InterPro"/>
</dbReference>
<comment type="similarity">
    <text evidence="1 5">Belongs to the thiolase-like superfamily. HMG-CoA synthase family.</text>
</comment>
<evidence type="ECO:0000256" key="3">
    <source>
        <dbReference type="PIRSR" id="PIRSR610122-1"/>
    </source>
</evidence>
<dbReference type="GO" id="GO:0004421">
    <property type="term" value="F:hydroxymethylglutaryl-CoA synthase activity"/>
    <property type="evidence" value="ECO:0007669"/>
    <property type="project" value="UniProtKB-EC"/>
</dbReference>
<dbReference type="EMBL" id="GL883016">
    <property type="protein sequence ID" value="EGG18981.1"/>
    <property type="molecule type" value="Genomic_DNA"/>
</dbReference>
<comment type="pathway">
    <text evidence="5">Metabolic intermediate biosynthesis; (R)-mevalonate biosynthesis; (R)-mevalonate from acetyl-CoA: step 2/3.</text>
</comment>
<protein>
    <recommendedName>
        <fullName evidence="5">Hydroxymethylglutaryl-CoA synthase</fullName>
        <shortName evidence="5">HMG-CoA synthase</shortName>
        <ecNumber evidence="5">2.3.3.10</ecNumber>
    </recommendedName>
    <alternativeName>
        <fullName evidence="5">3-hydroxy-3-methylglutaryl coenzyme A synthase</fullName>
    </alternativeName>
</protein>
<dbReference type="InterPro" id="IPR016039">
    <property type="entry name" value="Thiolase-like"/>
</dbReference>
<dbReference type="Gene3D" id="3.40.47.10">
    <property type="match status" value="1"/>
</dbReference>
<sequence>MSATTTRNIGILAMDIYFPSTFVSQQDLELYDGVSEGKYTKGLGQTNMSYCGDREDIVSMCMNALKQLMEKYNIDYNSIGRLEVGTETIIDKSKSIKTALMSLFQESGNFNVEGVDTYNACYGGTSAMFNSVQWMESSYWDGRNAIVITGDIAVYAKGNARPTGGCGVVAMLIGPNAPLVMECGLRGVHMENAYDFYKPDLKSEYPYVDGKLSIECYLRALDRCYSLYKRSFESKYVGCAPFSLESADYCVFHSPYNRLVQKSLGRMAYLDYILSGSPEERVKSCYRSFFAEFDGIGLTNESYGNPKLDTASLKASENEYKAKVLPSTTLAKELGNCYSGSVYASILSLLTNVQNLNGKRVLVFSYGSGLASTLFSFVGNYNNNNNNNNDSGKTTSSIVEKCNINERLQQRIKQTPEEFEKAMEMREESCKKQISQGTIYNPIDSIKFISKGSYYLDKIDDKLIRYYQQQQQQSSL</sequence>
<evidence type="ECO:0000313" key="9">
    <source>
        <dbReference type="Proteomes" id="UP000007797"/>
    </source>
</evidence>
<dbReference type="InterPro" id="IPR013746">
    <property type="entry name" value="HMG_CoA_synt_C_dom"/>
</dbReference>
<evidence type="ECO:0000259" key="7">
    <source>
        <dbReference type="Pfam" id="PF08540"/>
    </source>
</evidence>
<feature type="active site" description="Proton donor/acceptor" evidence="3">
    <location>
        <position position="87"/>
    </location>
</feature>
<keyword evidence="9" id="KW-1185">Reference proteome</keyword>
<dbReference type="GO" id="GO:0006084">
    <property type="term" value="P:acetyl-CoA metabolic process"/>
    <property type="evidence" value="ECO:0007669"/>
    <property type="project" value="InterPro"/>
</dbReference>
<proteinExistence type="inferred from homology"/>
<dbReference type="InterPro" id="IPR010122">
    <property type="entry name" value="HMG_CoA_synthase_euk"/>
</dbReference>
<dbReference type="UniPathway" id="UPA00058">
    <property type="reaction ID" value="UER00102"/>
</dbReference>
<dbReference type="GeneID" id="14871062"/>
<feature type="domain" description="Hydroxymethylglutaryl-coenzyme A synthase N-terminal" evidence="6">
    <location>
        <begin position="7"/>
        <end position="178"/>
    </location>
</feature>
<dbReference type="RefSeq" id="XP_004357460.1">
    <property type="nucleotide sequence ID" value="XM_004357404.1"/>
</dbReference>
<gene>
    <name evidence="8" type="ORF">DFA_02224</name>
</gene>
<dbReference type="InterPro" id="IPR000590">
    <property type="entry name" value="HMG_CoA_synt_AS"/>
</dbReference>
<evidence type="ECO:0000256" key="5">
    <source>
        <dbReference type="RuleBase" id="RU364071"/>
    </source>
</evidence>
<keyword evidence="5" id="KW-0444">Lipid biosynthesis</keyword>
<dbReference type="Proteomes" id="UP000007797">
    <property type="component" value="Unassembled WGS sequence"/>
</dbReference>
<dbReference type="OMA" id="ARNGNMY"/>
<evidence type="ECO:0000313" key="8">
    <source>
        <dbReference type="EMBL" id="EGG18981.1"/>
    </source>
</evidence>
<feature type="active site" description="Proton donor/acceptor" evidence="3">
    <location>
        <position position="253"/>
    </location>
</feature>
<dbReference type="PANTHER" id="PTHR43323">
    <property type="entry name" value="3-HYDROXY-3-METHYLGLUTARYL COENZYME A SYNTHASE"/>
    <property type="match status" value="1"/>
</dbReference>
<dbReference type="GO" id="GO:0044351">
    <property type="term" value="P:macropinocytosis"/>
    <property type="evidence" value="ECO:0007669"/>
    <property type="project" value="EnsemblProtists"/>
</dbReference>
<accession>F4PYV2</accession>
<dbReference type="PANTHER" id="PTHR43323:SF2">
    <property type="entry name" value="HYDROXYMETHYLGLUTARYL-COA SYNTHASE"/>
    <property type="match status" value="1"/>
</dbReference>
<evidence type="ECO:0000259" key="6">
    <source>
        <dbReference type="Pfam" id="PF01154"/>
    </source>
</evidence>
<dbReference type="FunFam" id="3.40.47.10:FF:000008">
    <property type="entry name" value="3-hydroxy-3-methylglutaryl coenzyme A synthase"/>
    <property type="match status" value="1"/>
</dbReference>
<dbReference type="OrthoDB" id="1269963at2759"/>
<evidence type="ECO:0000256" key="1">
    <source>
        <dbReference type="ARBA" id="ARBA00007061"/>
    </source>
</evidence>
<comment type="function">
    <text evidence="5">Catalyzes the condensation of acetyl-CoA with acetoacetyl-CoA to form HMG-CoA.</text>
</comment>
<dbReference type="InterPro" id="IPR013528">
    <property type="entry name" value="HMG_CoA_synth_N"/>
</dbReference>
<feature type="domain" description="Hydroxymethylglutaryl-coenzyme A synthase C-terminal" evidence="7">
    <location>
        <begin position="179"/>
        <end position="469"/>
    </location>
</feature>
<dbReference type="Pfam" id="PF01154">
    <property type="entry name" value="HMG_CoA_synt_N"/>
    <property type="match status" value="1"/>
</dbReference>
<feature type="binding site" evidence="4">
    <location>
        <position position="159"/>
    </location>
    <ligand>
        <name>CoA</name>
        <dbReference type="ChEBI" id="CHEBI:57287"/>
    </ligand>
</feature>
<dbReference type="Pfam" id="PF08540">
    <property type="entry name" value="HMG_CoA_synt_C"/>
    <property type="match status" value="1"/>
</dbReference>
<dbReference type="CDD" id="cd00827">
    <property type="entry name" value="init_cond_enzymes"/>
    <property type="match status" value="1"/>
</dbReference>
<dbReference type="GO" id="GO:0016126">
    <property type="term" value="P:sterol biosynthetic process"/>
    <property type="evidence" value="ECO:0007669"/>
    <property type="project" value="UniProtKB-KW"/>
</dbReference>
<keyword evidence="5" id="KW-0753">Steroid metabolism</keyword>
<dbReference type="EC" id="2.3.3.10" evidence="5"/>
<keyword evidence="2 5" id="KW-0808">Transferase</keyword>
<dbReference type="SUPFAM" id="SSF53901">
    <property type="entry name" value="Thiolase-like"/>
    <property type="match status" value="2"/>
</dbReference>
<keyword evidence="5" id="KW-0752">Steroid biosynthesis</keyword>
<dbReference type="PROSITE" id="PS01226">
    <property type="entry name" value="HMG_COA_SYNTHASE"/>
    <property type="match status" value="1"/>
</dbReference>
<name>F4PYV2_CACFS</name>
<feature type="binding site" evidence="4">
    <location>
        <position position="213"/>
    </location>
    <ligand>
        <name>CoA</name>
        <dbReference type="ChEBI" id="CHEBI:57287"/>
    </ligand>
</feature>
<dbReference type="KEGG" id="dfa:DFA_02224"/>
<dbReference type="STRING" id="1054147.F4PYV2"/>
<keyword evidence="5" id="KW-0756">Sterol biosynthesis</keyword>
<keyword evidence="5" id="KW-1207">Sterol metabolism</keyword>
<comment type="catalytic activity">
    <reaction evidence="5">
        <text>acetoacetyl-CoA + acetyl-CoA + H2O = (3S)-3-hydroxy-3-methylglutaryl-CoA + CoA + H(+)</text>
        <dbReference type="Rhea" id="RHEA:10188"/>
        <dbReference type="ChEBI" id="CHEBI:15377"/>
        <dbReference type="ChEBI" id="CHEBI:15378"/>
        <dbReference type="ChEBI" id="CHEBI:43074"/>
        <dbReference type="ChEBI" id="CHEBI:57286"/>
        <dbReference type="ChEBI" id="CHEBI:57287"/>
        <dbReference type="ChEBI" id="CHEBI:57288"/>
        <dbReference type="EC" id="2.3.3.10"/>
    </reaction>
</comment>